<dbReference type="AlphaFoldDB" id="A0A166Z6I5"/>
<protein>
    <submittedName>
        <fullName evidence="2">Class V chitinase Chi100</fullName>
    </submittedName>
</protein>
<organism evidence="2 3">
    <name type="scientific">Beauveria brongniartii RCEF 3172</name>
    <dbReference type="NCBI Taxonomy" id="1081107"/>
    <lineage>
        <taxon>Eukaryota</taxon>
        <taxon>Fungi</taxon>
        <taxon>Dikarya</taxon>
        <taxon>Ascomycota</taxon>
        <taxon>Pezizomycotina</taxon>
        <taxon>Sordariomycetes</taxon>
        <taxon>Hypocreomycetidae</taxon>
        <taxon>Hypocreales</taxon>
        <taxon>Cordycipitaceae</taxon>
        <taxon>Beauveria</taxon>
        <taxon>Beauveria brongniartii</taxon>
    </lineage>
</organism>
<proteinExistence type="predicted"/>
<feature type="region of interest" description="Disordered" evidence="1">
    <location>
        <begin position="69"/>
        <end position="104"/>
    </location>
</feature>
<feature type="compositionally biased region" description="Basic and acidic residues" evidence="1">
    <location>
        <begin position="69"/>
        <end position="78"/>
    </location>
</feature>
<sequence length="151" mass="16497">MSHYVVAENGCGALTGWSWQAETNEESIHVVFNLPLFIKDGCVERAIVSAGGPAISCKADELFQLHDRQDRGPARRETASVTGTRSRAVAAKTGSRKANDRPPAVPYTAEEMEEFARFYISIQPETSMHASHLATAASCLQLWTWAGLSFP</sequence>
<dbReference type="Proteomes" id="UP000076863">
    <property type="component" value="Unassembled WGS sequence"/>
</dbReference>
<name>A0A166Z6I5_9HYPO</name>
<gene>
    <name evidence="2" type="ORF">BBO_07634</name>
</gene>
<evidence type="ECO:0000313" key="2">
    <source>
        <dbReference type="EMBL" id="OAA37604.1"/>
    </source>
</evidence>
<evidence type="ECO:0000256" key="1">
    <source>
        <dbReference type="SAM" id="MobiDB-lite"/>
    </source>
</evidence>
<dbReference type="OrthoDB" id="5084844at2759"/>
<dbReference type="EMBL" id="AZHA01000030">
    <property type="protein sequence ID" value="OAA37604.1"/>
    <property type="molecule type" value="Genomic_DNA"/>
</dbReference>
<evidence type="ECO:0000313" key="3">
    <source>
        <dbReference type="Proteomes" id="UP000076863"/>
    </source>
</evidence>
<comment type="caution">
    <text evidence="2">The sequence shown here is derived from an EMBL/GenBank/DDBJ whole genome shotgun (WGS) entry which is preliminary data.</text>
</comment>
<keyword evidence="3" id="KW-1185">Reference proteome</keyword>
<accession>A0A166Z6I5</accession>
<reference evidence="2 3" key="1">
    <citation type="journal article" date="2016" name="Genome Biol. Evol.">
        <title>Divergent and convergent evolution of fungal pathogenicity.</title>
        <authorList>
            <person name="Shang Y."/>
            <person name="Xiao G."/>
            <person name="Zheng P."/>
            <person name="Cen K."/>
            <person name="Zhan S."/>
            <person name="Wang C."/>
        </authorList>
    </citation>
    <scope>NUCLEOTIDE SEQUENCE [LARGE SCALE GENOMIC DNA]</scope>
    <source>
        <strain evidence="2 3">RCEF 3172</strain>
    </source>
</reference>